<evidence type="ECO:0000256" key="3">
    <source>
        <dbReference type="SAM" id="MobiDB-lite"/>
    </source>
</evidence>
<accession>A0A517PAV6</accession>
<organism evidence="5 6">
    <name type="scientific">Alienimonas californiensis</name>
    <dbReference type="NCBI Taxonomy" id="2527989"/>
    <lineage>
        <taxon>Bacteria</taxon>
        <taxon>Pseudomonadati</taxon>
        <taxon>Planctomycetota</taxon>
        <taxon>Planctomycetia</taxon>
        <taxon>Planctomycetales</taxon>
        <taxon>Planctomycetaceae</taxon>
        <taxon>Alienimonas</taxon>
    </lineage>
</organism>
<feature type="compositionally biased region" description="Low complexity" evidence="3">
    <location>
        <begin position="60"/>
        <end position="77"/>
    </location>
</feature>
<feature type="compositionally biased region" description="Basic and acidic residues" evidence="3">
    <location>
        <begin position="81"/>
        <end position="96"/>
    </location>
</feature>
<evidence type="ECO:0000256" key="4">
    <source>
        <dbReference type="SAM" id="Phobius"/>
    </source>
</evidence>
<keyword evidence="4" id="KW-1133">Transmembrane helix</keyword>
<evidence type="ECO:0000313" key="6">
    <source>
        <dbReference type="Proteomes" id="UP000318741"/>
    </source>
</evidence>
<dbReference type="Proteomes" id="UP000318741">
    <property type="component" value="Chromosome"/>
</dbReference>
<dbReference type="GO" id="GO:0004521">
    <property type="term" value="F:RNA endonuclease activity"/>
    <property type="evidence" value="ECO:0007669"/>
    <property type="project" value="InterPro"/>
</dbReference>
<dbReference type="KEGG" id="acaf:CA12_26200"/>
<dbReference type="EMBL" id="CP036265">
    <property type="protein sequence ID" value="QDT16515.1"/>
    <property type="molecule type" value="Genomic_DNA"/>
</dbReference>
<dbReference type="GO" id="GO:0016787">
    <property type="term" value="F:hydrolase activity"/>
    <property type="evidence" value="ECO:0007669"/>
    <property type="project" value="UniProtKB-KW"/>
</dbReference>
<keyword evidence="6" id="KW-1185">Reference proteome</keyword>
<dbReference type="Pfam" id="PF00545">
    <property type="entry name" value="Ribonuclease"/>
    <property type="match status" value="1"/>
</dbReference>
<feature type="transmembrane region" description="Helical" evidence="4">
    <location>
        <begin position="21"/>
        <end position="42"/>
    </location>
</feature>
<dbReference type="GO" id="GO:0003723">
    <property type="term" value="F:RNA binding"/>
    <property type="evidence" value="ECO:0007669"/>
    <property type="project" value="InterPro"/>
</dbReference>
<dbReference type="InterPro" id="IPR016191">
    <property type="entry name" value="Ribonuclease/ribotoxin"/>
</dbReference>
<proteinExistence type="predicted"/>
<evidence type="ECO:0000313" key="5">
    <source>
        <dbReference type="EMBL" id="QDT16515.1"/>
    </source>
</evidence>
<gene>
    <name evidence="5" type="ORF">CA12_26200</name>
</gene>
<dbReference type="SUPFAM" id="SSF53933">
    <property type="entry name" value="Microbial ribonucleases"/>
    <property type="match status" value="1"/>
</dbReference>
<dbReference type="AlphaFoldDB" id="A0A517PAV6"/>
<evidence type="ECO:0000256" key="2">
    <source>
        <dbReference type="ARBA" id="ARBA00022801"/>
    </source>
</evidence>
<dbReference type="RefSeq" id="WP_145359331.1">
    <property type="nucleotide sequence ID" value="NZ_CP036265.1"/>
</dbReference>
<feature type="region of interest" description="Disordered" evidence="3">
    <location>
        <begin position="52"/>
        <end position="130"/>
    </location>
</feature>
<dbReference type="InterPro" id="IPR000026">
    <property type="entry name" value="N1-like"/>
</dbReference>
<keyword evidence="4" id="KW-0472">Membrane</keyword>
<keyword evidence="2 5" id="KW-0378">Hydrolase</keyword>
<evidence type="ECO:0000256" key="1">
    <source>
        <dbReference type="ARBA" id="ARBA00022722"/>
    </source>
</evidence>
<dbReference type="Gene3D" id="3.10.450.30">
    <property type="entry name" value="Microbial ribonucleases"/>
    <property type="match status" value="1"/>
</dbReference>
<protein>
    <submittedName>
        <fullName evidence="5">Guanyl-specific ribonuclease St</fullName>
        <ecNumber evidence="5">3.1.27.3</ecNumber>
    </submittedName>
</protein>
<keyword evidence="1" id="KW-0540">Nuclease</keyword>
<keyword evidence="4" id="KW-0812">Transmembrane</keyword>
<dbReference type="OrthoDB" id="9803442at2"/>
<sequence>MSQDRKPPAASPATLEAIRHLARLGVRGGALLVLLAGIVYLADRYLLDDPAPGPGGGPQVAGPADDFGGADDPAQAPLPGDPRDEGLLSPRPDRPAPSEVEVDFGPDPDGLRRTSPAPAPESRTVSEPSGRTYEVVTVSFRTPAGEATVDLEPGAVLSRTDSGGLTLAERLRGGEQVKTNCGDPATVASAEARRTAEVRPPPRCVPLAIDPAVEQVTVLDFDRPVPAAAPGGVVDLSKTLQRIARGESFPHRNDGTTFGNREGRLPRQSRGYYKEYVHPTPGVDGPGPQRLVIGAGGDVWYTPDHYDSFRSVVK</sequence>
<reference evidence="5 6" key="1">
    <citation type="submission" date="2019-02" db="EMBL/GenBank/DDBJ databases">
        <title>Deep-cultivation of Planctomycetes and their phenomic and genomic characterization uncovers novel biology.</title>
        <authorList>
            <person name="Wiegand S."/>
            <person name="Jogler M."/>
            <person name="Boedeker C."/>
            <person name="Pinto D."/>
            <person name="Vollmers J."/>
            <person name="Rivas-Marin E."/>
            <person name="Kohn T."/>
            <person name="Peeters S.H."/>
            <person name="Heuer A."/>
            <person name="Rast P."/>
            <person name="Oberbeckmann S."/>
            <person name="Bunk B."/>
            <person name="Jeske O."/>
            <person name="Meyerdierks A."/>
            <person name="Storesund J.E."/>
            <person name="Kallscheuer N."/>
            <person name="Luecker S."/>
            <person name="Lage O.M."/>
            <person name="Pohl T."/>
            <person name="Merkel B.J."/>
            <person name="Hornburger P."/>
            <person name="Mueller R.-W."/>
            <person name="Bruemmer F."/>
            <person name="Labrenz M."/>
            <person name="Spormann A.M."/>
            <person name="Op den Camp H."/>
            <person name="Overmann J."/>
            <person name="Amann R."/>
            <person name="Jetten M.S.M."/>
            <person name="Mascher T."/>
            <person name="Medema M.H."/>
            <person name="Devos D.P."/>
            <person name="Kaster A.-K."/>
            <person name="Ovreas L."/>
            <person name="Rohde M."/>
            <person name="Galperin M.Y."/>
            <person name="Jogler C."/>
        </authorList>
    </citation>
    <scope>NUCLEOTIDE SEQUENCE [LARGE SCALE GENOMIC DNA]</scope>
    <source>
        <strain evidence="5 6">CA12</strain>
    </source>
</reference>
<name>A0A517PAV6_9PLAN</name>
<dbReference type="EC" id="3.1.27.3" evidence="5"/>